<feature type="domain" description="FAD dependent oxidoreductase" evidence="2">
    <location>
        <begin position="39"/>
        <end position="91"/>
    </location>
</feature>
<feature type="region of interest" description="Disordered" evidence="1">
    <location>
        <begin position="69"/>
        <end position="132"/>
    </location>
</feature>
<organism evidence="3 4">
    <name type="scientific">Agromyces protaetiae</name>
    <dbReference type="NCBI Taxonomy" id="2509455"/>
    <lineage>
        <taxon>Bacteria</taxon>
        <taxon>Bacillati</taxon>
        <taxon>Actinomycetota</taxon>
        <taxon>Actinomycetes</taxon>
        <taxon>Micrococcales</taxon>
        <taxon>Microbacteriaceae</taxon>
        <taxon>Agromyces</taxon>
    </lineage>
</organism>
<evidence type="ECO:0000313" key="3">
    <source>
        <dbReference type="EMBL" id="QAY72467.1"/>
    </source>
</evidence>
<name>A0A4P6FFD8_9MICO</name>
<evidence type="ECO:0000256" key="1">
    <source>
        <dbReference type="SAM" id="MobiDB-lite"/>
    </source>
</evidence>
<dbReference type="EMBL" id="CP035491">
    <property type="protein sequence ID" value="QAY72467.1"/>
    <property type="molecule type" value="Genomic_DNA"/>
</dbReference>
<feature type="compositionally biased region" description="Low complexity" evidence="1">
    <location>
        <begin position="75"/>
        <end position="115"/>
    </location>
</feature>
<proteinExistence type="predicted"/>
<dbReference type="Proteomes" id="UP000291259">
    <property type="component" value="Chromosome"/>
</dbReference>
<dbReference type="KEGG" id="agf:ET445_03040"/>
<dbReference type="AlphaFoldDB" id="A0A4P6FFD8"/>
<evidence type="ECO:0000313" key="4">
    <source>
        <dbReference type="Proteomes" id="UP000291259"/>
    </source>
</evidence>
<gene>
    <name evidence="3" type="ORF">ET445_03040</name>
</gene>
<evidence type="ECO:0000259" key="2">
    <source>
        <dbReference type="Pfam" id="PF01266"/>
    </source>
</evidence>
<accession>A0A4P6FFD8</accession>
<reference evidence="3 4" key="1">
    <citation type="submission" date="2019-01" db="EMBL/GenBank/DDBJ databases">
        <title>Genome sequencing of strain FW100M-8.</title>
        <authorList>
            <person name="Heo J."/>
            <person name="Kim S.-J."/>
            <person name="Kim J.-S."/>
            <person name="Hong S.-B."/>
            <person name="Kwon S.-W."/>
        </authorList>
    </citation>
    <scope>NUCLEOTIDE SEQUENCE [LARGE SCALE GENOMIC DNA]</scope>
    <source>
        <strain evidence="3 4">FW100M-8</strain>
    </source>
</reference>
<dbReference type="InterPro" id="IPR006076">
    <property type="entry name" value="FAD-dep_OxRdtase"/>
</dbReference>
<feature type="region of interest" description="Disordered" evidence="1">
    <location>
        <begin position="1"/>
        <end position="20"/>
    </location>
</feature>
<keyword evidence="4" id="KW-1185">Reference proteome</keyword>
<dbReference type="SUPFAM" id="SSF51971">
    <property type="entry name" value="Nucleotide-binding domain"/>
    <property type="match status" value="1"/>
</dbReference>
<dbReference type="Gene3D" id="3.50.50.60">
    <property type="entry name" value="FAD/NAD(P)-binding domain"/>
    <property type="match status" value="1"/>
</dbReference>
<dbReference type="Pfam" id="PF01266">
    <property type="entry name" value="DAO"/>
    <property type="match status" value="1"/>
</dbReference>
<sequence length="132" mass="13341">MSEASTPSVDPESSDPARLRIAAESAAIRKRPDPNGSADVVVIGGGVAGLVAALECAKIGLSVTVLERAEQPGDASAASNSQASRSTRAPSRSRRAAAPSPNSSSPSESQATTSSRRTRRALGSRCPTARAA</sequence>
<protein>
    <submittedName>
        <fullName evidence="3">FAD-dependent oxidoreductase</fullName>
    </submittedName>
</protein>
<dbReference type="InterPro" id="IPR036188">
    <property type="entry name" value="FAD/NAD-bd_sf"/>
</dbReference>